<name>A0A3B6U5G3_WHEAT</name>
<evidence type="ECO:0000256" key="5">
    <source>
        <dbReference type="ARBA" id="ARBA00022821"/>
    </source>
</evidence>
<keyword evidence="9" id="KW-1185">Reference proteome</keyword>
<dbReference type="InterPro" id="IPR041118">
    <property type="entry name" value="Rx_N"/>
</dbReference>
<sequence length="310" mass="35024">MEVALVSVATGALNSVLEKLGTLLVDEYNHLKGVCGEIKFLTDELTAMHAFLLKMSEEEDPDVQDKVWMTMVRELSYDIEDSIDDFMQGLDDKDAKPDGFIKKIKHILGTLGKRKAHHQTFQDLKNQVIEAGERNQRYKTTQAFSNTKNATVDPRALAIFEDASKLVGIDEPKAEIIRLLTEGKVYAPVQQQQPKILSIVGSGGMGKTTLANQVYQDLKGKFECRAFVSVSQNPNMKKILKTILSEVANKDYAHTKARDEQQLISKISSFLVDKRRPWKTLERRVVPEGISPWSHRASPPRPPRPRILWL</sequence>
<evidence type="ECO:0000259" key="7">
    <source>
        <dbReference type="Pfam" id="PF18052"/>
    </source>
</evidence>
<proteinExistence type="inferred from homology"/>
<dbReference type="Pfam" id="PF18052">
    <property type="entry name" value="Rx_N"/>
    <property type="match status" value="1"/>
</dbReference>
<organism evidence="8">
    <name type="scientific">Triticum aestivum</name>
    <name type="common">Wheat</name>
    <dbReference type="NCBI Taxonomy" id="4565"/>
    <lineage>
        <taxon>Eukaryota</taxon>
        <taxon>Viridiplantae</taxon>
        <taxon>Streptophyta</taxon>
        <taxon>Embryophyta</taxon>
        <taxon>Tracheophyta</taxon>
        <taxon>Spermatophyta</taxon>
        <taxon>Magnoliopsida</taxon>
        <taxon>Liliopsida</taxon>
        <taxon>Poales</taxon>
        <taxon>Poaceae</taxon>
        <taxon>BOP clade</taxon>
        <taxon>Pooideae</taxon>
        <taxon>Triticodae</taxon>
        <taxon>Triticeae</taxon>
        <taxon>Triticinae</taxon>
        <taxon>Triticum</taxon>
    </lineage>
</organism>
<dbReference type="PANTHER" id="PTHR19338">
    <property type="entry name" value="TRANSLOCASE OF INNER MITOCHONDRIAL MEMBRANE 13 HOMOLOG"/>
    <property type="match status" value="1"/>
</dbReference>
<keyword evidence="4" id="KW-0547">Nucleotide-binding</keyword>
<dbReference type="OrthoDB" id="1301844at2759"/>
<dbReference type="AlphaFoldDB" id="A0A3B6U5G3"/>
<evidence type="ECO:0008006" key="10">
    <source>
        <dbReference type="Google" id="ProtNLM"/>
    </source>
</evidence>
<evidence type="ECO:0000256" key="1">
    <source>
        <dbReference type="ARBA" id="ARBA00008894"/>
    </source>
</evidence>
<dbReference type="Gene3D" id="3.40.50.300">
    <property type="entry name" value="P-loop containing nucleotide triphosphate hydrolases"/>
    <property type="match status" value="1"/>
</dbReference>
<dbReference type="GO" id="GO:0043531">
    <property type="term" value="F:ADP binding"/>
    <property type="evidence" value="ECO:0007669"/>
    <property type="project" value="InterPro"/>
</dbReference>
<dbReference type="Gramene" id="TraesCSU02G082700.1">
    <property type="protein sequence ID" value="TraesCSU02G082700.1"/>
    <property type="gene ID" value="TraesCSU02G082700"/>
</dbReference>
<dbReference type="PANTHER" id="PTHR19338:SF42">
    <property type="entry name" value="RX N-TERMINAL DOMAIN-CONTAINING PROTEIN"/>
    <property type="match status" value="1"/>
</dbReference>
<dbReference type="Pfam" id="PF00931">
    <property type="entry name" value="NB-ARC"/>
    <property type="match status" value="1"/>
</dbReference>
<dbReference type="InterPro" id="IPR038005">
    <property type="entry name" value="RX-like_CC"/>
</dbReference>
<protein>
    <recommendedName>
        <fullName evidence="10">Rx N-terminal domain-containing protein</fullName>
    </recommendedName>
</protein>
<dbReference type="Gene3D" id="1.20.5.4130">
    <property type="match status" value="1"/>
</dbReference>
<dbReference type="SUPFAM" id="SSF52540">
    <property type="entry name" value="P-loop containing nucleoside triphosphate hydrolases"/>
    <property type="match status" value="1"/>
</dbReference>
<reference evidence="8" key="1">
    <citation type="submission" date="2018-08" db="EMBL/GenBank/DDBJ databases">
        <authorList>
            <person name="Rossello M."/>
        </authorList>
    </citation>
    <scope>NUCLEOTIDE SEQUENCE [LARGE SCALE GENOMIC DNA]</scope>
    <source>
        <strain evidence="8">cv. Chinese Spring</strain>
    </source>
</reference>
<dbReference type="CDD" id="cd14798">
    <property type="entry name" value="RX-CC_like"/>
    <property type="match status" value="1"/>
</dbReference>
<dbReference type="EnsemblPlants" id="TraesCSU02G082700.1">
    <property type="protein sequence ID" value="TraesCSU02G082700.1"/>
    <property type="gene ID" value="TraesCSU02G082700"/>
</dbReference>
<evidence type="ECO:0000256" key="4">
    <source>
        <dbReference type="ARBA" id="ARBA00022741"/>
    </source>
</evidence>
<dbReference type="InterPro" id="IPR027417">
    <property type="entry name" value="P-loop_NTPase"/>
</dbReference>
<feature type="domain" description="Disease resistance N-terminal" evidence="7">
    <location>
        <begin position="12"/>
        <end position="95"/>
    </location>
</feature>
<evidence type="ECO:0000313" key="9">
    <source>
        <dbReference type="Proteomes" id="UP000019116"/>
    </source>
</evidence>
<dbReference type="GO" id="GO:0006952">
    <property type="term" value="P:defense response"/>
    <property type="evidence" value="ECO:0007669"/>
    <property type="project" value="UniProtKB-KW"/>
</dbReference>
<dbReference type="SMR" id="A0A3B6U5G3"/>
<evidence type="ECO:0000259" key="6">
    <source>
        <dbReference type="Pfam" id="PF00931"/>
    </source>
</evidence>
<accession>A0A3B6U5G3</accession>
<evidence type="ECO:0000256" key="3">
    <source>
        <dbReference type="ARBA" id="ARBA00022737"/>
    </source>
</evidence>
<dbReference type="Proteomes" id="UP000019116">
    <property type="component" value="Chromosome Un"/>
</dbReference>
<keyword evidence="5" id="KW-0611">Plant defense</keyword>
<dbReference type="InterPro" id="IPR002182">
    <property type="entry name" value="NB-ARC"/>
</dbReference>
<evidence type="ECO:0000313" key="8">
    <source>
        <dbReference type="EnsemblPlants" id="TraesCSU02G082700.1"/>
    </source>
</evidence>
<feature type="domain" description="NB-ARC" evidence="6">
    <location>
        <begin position="190"/>
        <end position="275"/>
    </location>
</feature>
<comment type="similarity">
    <text evidence="1">Belongs to the disease resistance NB-LRR family.</text>
</comment>
<keyword evidence="2" id="KW-0433">Leucine-rich repeat</keyword>
<evidence type="ECO:0000256" key="2">
    <source>
        <dbReference type="ARBA" id="ARBA00022614"/>
    </source>
</evidence>
<keyword evidence="3" id="KW-0677">Repeat</keyword>
<reference evidence="8" key="2">
    <citation type="submission" date="2018-10" db="UniProtKB">
        <authorList>
            <consortium name="EnsemblPlants"/>
        </authorList>
    </citation>
    <scope>IDENTIFICATION</scope>
</reference>